<keyword evidence="7" id="KW-0067">ATP-binding</keyword>
<proteinExistence type="predicted"/>
<evidence type="ECO:0000256" key="7">
    <source>
        <dbReference type="ARBA" id="ARBA00022840"/>
    </source>
</evidence>
<comment type="caution">
    <text evidence="10">The sequence shown here is derived from an EMBL/GenBank/DDBJ whole genome shotgun (WGS) entry which is preliminary data.</text>
</comment>
<accession>X1SRW5</accession>
<dbReference type="SMART" id="SM00387">
    <property type="entry name" value="HATPase_c"/>
    <property type="match status" value="1"/>
</dbReference>
<dbReference type="AlphaFoldDB" id="X1SRW5"/>
<dbReference type="Pfam" id="PF02518">
    <property type="entry name" value="HATPase_c"/>
    <property type="match status" value="1"/>
</dbReference>
<feature type="domain" description="Histidine kinase" evidence="9">
    <location>
        <begin position="1"/>
        <end position="176"/>
    </location>
</feature>
<evidence type="ECO:0000256" key="3">
    <source>
        <dbReference type="ARBA" id="ARBA00022553"/>
    </source>
</evidence>
<gene>
    <name evidence="10" type="ORF">S12H4_12145</name>
</gene>
<sequence length="180" mass="19805">RPEFALRAGKIVKDLLEFARQFEPEMRTMNVNDVLGKAVGMTTHPAQLKDVKVITHLTQELPSINGDSDKLQQVFINIIVNALQAMTKGGKLTVSTRLTEDNEFIEIEISDTGCGIPEEHLSELFDPFFSTKEIGKGTGLGLSVSLGIVQKHNGFIDVRSKVGQGSTFIVRLPAEGKKRK</sequence>
<dbReference type="PROSITE" id="PS50109">
    <property type="entry name" value="HIS_KIN"/>
    <property type="match status" value="1"/>
</dbReference>
<dbReference type="InterPro" id="IPR003594">
    <property type="entry name" value="HATPase_dom"/>
</dbReference>
<dbReference type="PANTHER" id="PTHR43065:SF46">
    <property type="entry name" value="C4-DICARBOXYLATE TRANSPORT SENSOR PROTEIN DCTB"/>
    <property type="match status" value="1"/>
</dbReference>
<dbReference type="FunFam" id="3.30.565.10:FF:000006">
    <property type="entry name" value="Sensor histidine kinase WalK"/>
    <property type="match status" value="1"/>
</dbReference>
<evidence type="ECO:0000256" key="4">
    <source>
        <dbReference type="ARBA" id="ARBA00022679"/>
    </source>
</evidence>
<keyword evidence="5" id="KW-0547">Nucleotide-binding</keyword>
<dbReference type="InterPro" id="IPR005467">
    <property type="entry name" value="His_kinase_dom"/>
</dbReference>
<organism evidence="10">
    <name type="scientific">marine sediment metagenome</name>
    <dbReference type="NCBI Taxonomy" id="412755"/>
    <lineage>
        <taxon>unclassified sequences</taxon>
        <taxon>metagenomes</taxon>
        <taxon>ecological metagenomes</taxon>
    </lineage>
</organism>
<dbReference type="Gene3D" id="3.30.565.10">
    <property type="entry name" value="Histidine kinase-like ATPase, C-terminal domain"/>
    <property type="match status" value="1"/>
</dbReference>
<dbReference type="GO" id="GO:0004673">
    <property type="term" value="F:protein histidine kinase activity"/>
    <property type="evidence" value="ECO:0007669"/>
    <property type="project" value="UniProtKB-EC"/>
</dbReference>
<protein>
    <recommendedName>
        <fullName evidence="2">histidine kinase</fullName>
        <ecNumber evidence="2">2.7.13.3</ecNumber>
    </recommendedName>
</protein>
<evidence type="ECO:0000259" key="9">
    <source>
        <dbReference type="PROSITE" id="PS50109"/>
    </source>
</evidence>
<comment type="catalytic activity">
    <reaction evidence="1">
        <text>ATP + protein L-histidine = ADP + protein N-phospho-L-histidine.</text>
        <dbReference type="EC" id="2.7.13.3"/>
    </reaction>
</comment>
<keyword evidence="4" id="KW-0808">Transferase</keyword>
<dbReference type="PRINTS" id="PR00344">
    <property type="entry name" value="BCTRLSENSOR"/>
</dbReference>
<dbReference type="EC" id="2.7.13.3" evidence="2"/>
<dbReference type="GO" id="GO:0000160">
    <property type="term" value="P:phosphorelay signal transduction system"/>
    <property type="evidence" value="ECO:0007669"/>
    <property type="project" value="UniProtKB-KW"/>
</dbReference>
<dbReference type="EMBL" id="BARW01005661">
    <property type="protein sequence ID" value="GAI81881.1"/>
    <property type="molecule type" value="Genomic_DNA"/>
</dbReference>
<name>X1SRW5_9ZZZZ</name>
<dbReference type="InterPro" id="IPR036890">
    <property type="entry name" value="HATPase_C_sf"/>
</dbReference>
<dbReference type="PANTHER" id="PTHR43065">
    <property type="entry name" value="SENSOR HISTIDINE KINASE"/>
    <property type="match status" value="1"/>
</dbReference>
<evidence type="ECO:0000313" key="10">
    <source>
        <dbReference type="EMBL" id="GAI81881.1"/>
    </source>
</evidence>
<dbReference type="GO" id="GO:0005524">
    <property type="term" value="F:ATP binding"/>
    <property type="evidence" value="ECO:0007669"/>
    <property type="project" value="UniProtKB-KW"/>
</dbReference>
<keyword evidence="8" id="KW-0902">Two-component regulatory system</keyword>
<feature type="non-terminal residue" evidence="10">
    <location>
        <position position="1"/>
    </location>
</feature>
<evidence type="ECO:0000256" key="8">
    <source>
        <dbReference type="ARBA" id="ARBA00023012"/>
    </source>
</evidence>
<keyword evidence="3" id="KW-0597">Phosphoprotein</keyword>
<reference evidence="10" key="1">
    <citation type="journal article" date="2014" name="Front. Microbiol.">
        <title>High frequency of phylogenetically diverse reductive dehalogenase-homologous genes in deep subseafloor sedimentary metagenomes.</title>
        <authorList>
            <person name="Kawai M."/>
            <person name="Futagami T."/>
            <person name="Toyoda A."/>
            <person name="Takaki Y."/>
            <person name="Nishi S."/>
            <person name="Hori S."/>
            <person name="Arai W."/>
            <person name="Tsubouchi T."/>
            <person name="Morono Y."/>
            <person name="Uchiyama I."/>
            <person name="Ito T."/>
            <person name="Fujiyama A."/>
            <person name="Inagaki F."/>
            <person name="Takami H."/>
        </authorList>
    </citation>
    <scope>NUCLEOTIDE SEQUENCE</scope>
    <source>
        <strain evidence="10">Expedition CK06-06</strain>
    </source>
</reference>
<evidence type="ECO:0000256" key="2">
    <source>
        <dbReference type="ARBA" id="ARBA00012438"/>
    </source>
</evidence>
<dbReference type="SUPFAM" id="SSF55874">
    <property type="entry name" value="ATPase domain of HSP90 chaperone/DNA topoisomerase II/histidine kinase"/>
    <property type="match status" value="1"/>
</dbReference>
<evidence type="ECO:0000256" key="6">
    <source>
        <dbReference type="ARBA" id="ARBA00022777"/>
    </source>
</evidence>
<keyword evidence="6" id="KW-0418">Kinase</keyword>
<evidence type="ECO:0000256" key="5">
    <source>
        <dbReference type="ARBA" id="ARBA00022741"/>
    </source>
</evidence>
<dbReference type="InterPro" id="IPR004358">
    <property type="entry name" value="Sig_transdc_His_kin-like_C"/>
</dbReference>
<evidence type="ECO:0000256" key="1">
    <source>
        <dbReference type="ARBA" id="ARBA00000085"/>
    </source>
</evidence>